<sequence>MRRGQQRLVPAADYARLAPVARSDSPLGGRRDGTGRAHLVPAARTPFRAIPETCPPGEGMLWIFELFVAVLWSPAARWQPGDRPAGRTRRAHVEGCLRGWAGSGADGAALNK</sequence>
<feature type="region of interest" description="Disordered" evidence="1">
    <location>
        <begin position="20"/>
        <end position="39"/>
    </location>
</feature>
<protein>
    <recommendedName>
        <fullName evidence="4">Transposase</fullName>
    </recommendedName>
</protein>
<evidence type="ECO:0000313" key="2">
    <source>
        <dbReference type="EMBL" id="GAA5145790.1"/>
    </source>
</evidence>
<evidence type="ECO:0008006" key="4">
    <source>
        <dbReference type="Google" id="ProtNLM"/>
    </source>
</evidence>
<proteinExistence type="predicted"/>
<organism evidence="2 3">
    <name type="scientific">Pseudonocardia eucalypti</name>
    <dbReference type="NCBI Taxonomy" id="648755"/>
    <lineage>
        <taxon>Bacteria</taxon>
        <taxon>Bacillati</taxon>
        <taxon>Actinomycetota</taxon>
        <taxon>Actinomycetes</taxon>
        <taxon>Pseudonocardiales</taxon>
        <taxon>Pseudonocardiaceae</taxon>
        <taxon>Pseudonocardia</taxon>
    </lineage>
</organism>
<name>A0ABP9PFL0_9PSEU</name>
<reference evidence="3" key="1">
    <citation type="journal article" date="2019" name="Int. J. Syst. Evol. Microbiol.">
        <title>The Global Catalogue of Microorganisms (GCM) 10K type strain sequencing project: providing services to taxonomists for standard genome sequencing and annotation.</title>
        <authorList>
            <consortium name="The Broad Institute Genomics Platform"/>
            <consortium name="The Broad Institute Genome Sequencing Center for Infectious Disease"/>
            <person name="Wu L."/>
            <person name="Ma J."/>
        </authorList>
    </citation>
    <scope>NUCLEOTIDE SEQUENCE [LARGE SCALE GENOMIC DNA]</scope>
    <source>
        <strain evidence="3">JCM 18303</strain>
    </source>
</reference>
<gene>
    <name evidence="2" type="ORF">GCM10023321_04210</name>
</gene>
<dbReference type="EMBL" id="BAABJP010000001">
    <property type="protein sequence ID" value="GAA5145790.1"/>
    <property type="molecule type" value="Genomic_DNA"/>
</dbReference>
<accession>A0ABP9PFL0</accession>
<keyword evidence="3" id="KW-1185">Reference proteome</keyword>
<dbReference type="Proteomes" id="UP001428817">
    <property type="component" value="Unassembled WGS sequence"/>
</dbReference>
<evidence type="ECO:0000256" key="1">
    <source>
        <dbReference type="SAM" id="MobiDB-lite"/>
    </source>
</evidence>
<evidence type="ECO:0000313" key="3">
    <source>
        <dbReference type="Proteomes" id="UP001428817"/>
    </source>
</evidence>
<comment type="caution">
    <text evidence="2">The sequence shown here is derived from an EMBL/GenBank/DDBJ whole genome shotgun (WGS) entry which is preliminary data.</text>
</comment>